<dbReference type="CDD" id="cd22189">
    <property type="entry name" value="PGAP4-like_fungal"/>
    <property type="match status" value="1"/>
</dbReference>
<dbReference type="GO" id="GO:0016757">
    <property type="term" value="F:glycosyltransferase activity"/>
    <property type="evidence" value="ECO:0007669"/>
    <property type="project" value="InterPro"/>
</dbReference>
<dbReference type="AlphaFoldDB" id="A0A2J6TVK0"/>
<keyword evidence="1" id="KW-0472">Membrane</keyword>
<feature type="transmembrane region" description="Helical" evidence="1">
    <location>
        <begin position="256"/>
        <end position="277"/>
    </location>
</feature>
<proteinExistence type="predicted"/>
<keyword evidence="1" id="KW-1133">Transmembrane helix</keyword>
<evidence type="ECO:0000313" key="2">
    <source>
        <dbReference type="EMBL" id="PMD67049.1"/>
    </source>
</evidence>
<dbReference type="EMBL" id="KZ613740">
    <property type="protein sequence ID" value="PMD67049.1"/>
    <property type="molecule type" value="Genomic_DNA"/>
</dbReference>
<feature type="transmembrane region" description="Helical" evidence="1">
    <location>
        <begin position="289"/>
        <end position="307"/>
    </location>
</feature>
<dbReference type="InterPro" id="IPR029675">
    <property type="entry name" value="PGAP4"/>
</dbReference>
<accession>A0A2J6TVK0</accession>
<name>A0A2J6TVK0_9HELO</name>
<protein>
    <recommendedName>
        <fullName evidence="4">Integral membrane protein</fullName>
    </recommendedName>
</protein>
<gene>
    <name evidence="2" type="ORF">K444DRAFT_649162</name>
</gene>
<dbReference type="GO" id="GO:0000139">
    <property type="term" value="C:Golgi membrane"/>
    <property type="evidence" value="ECO:0007669"/>
    <property type="project" value="InterPro"/>
</dbReference>
<evidence type="ECO:0008006" key="4">
    <source>
        <dbReference type="Google" id="ProtNLM"/>
    </source>
</evidence>
<dbReference type="Proteomes" id="UP000235371">
    <property type="component" value="Unassembled WGS sequence"/>
</dbReference>
<dbReference type="GO" id="GO:0006506">
    <property type="term" value="P:GPI anchor biosynthetic process"/>
    <property type="evidence" value="ECO:0007669"/>
    <property type="project" value="InterPro"/>
</dbReference>
<organism evidence="2 3">
    <name type="scientific">Hyaloscypha bicolor E</name>
    <dbReference type="NCBI Taxonomy" id="1095630"/>
    <lineage>
        <taxon>Eukaryota</taxon>
        <taxon>Fungi</taxon>
        <taxon>Dikarya</taxon>
        <taxon>Ascomycota</taxon>
        <taxon>Pezizomycotina</taxon>
        <taxon>Leotiomycetes</taxon>
        <taxon>Helotiales</taxon>
        <taxon>Hyaloscyphaceae</taxon>
        <taxon>Hyaloscypha</taxon>
        <taxon>Hyaloscypha bicolor</taxon>
    </lineage>
</organism>
<dbReference type="PANTHER" id="PTHR31410:SF1">
    <property type="entry name" value="POST-GPI ATTACHMENT TO PROTEINS FACTOR 4"/>
    <property type="match status" value="1"/>
</dbReference>
<dbReference type="PANTHER" id="PTHR31410">
    <property type="entry name" value="TRANSMEMBRANE PROTEIN 246"/>
    <property type="match status" value="1"/>
</dbReference>
<evidence type="ECO:0000313" key="3">
    <source>
        <dbReference type="Proteomes" id="UP000235371"/>
    </source>
</evidence>
<keyword evidence="3" id="KW-1185">Reference proteome</keyword>
<dbReference type="GeneID" id="36593627"/>
<dbReference type="OrthoDB" id="2016523at2759"/>
<keyword evidence="1" id="KW-0812">Transmembrane</keyword>
<sequence>MKVPSPRQIVTSPASRALVATAIAWLVAFIYCHGRYWRDPHSAFFQSETVYEQHYSKYRASQAQAFIEHATTDTKLGKVKGTPEICAAFVTVKRETTQYVDNAVASVMEGLAVGEREKLLLYVLFADTEPGMHPSWKQPWLENSVDLAVGYNVSEGVMKDLKEWEEKKEWHKKGLFDYLYALEFCQNTDAPYTVMFEDDIIIAAGWMAKVRQSLDQIKTGAVTNPSLRDWLYLRLFYTETALSWETKADYWYGHMAYTFLLASFFGASLLIALRLLVPRTQRYLDDPTIFVLSAITIPAFVVLAFMIGKYSLFPLRGVVTMNVHGCCTQALLFPKEQIPALIEHLRGIGAGQTDMMIEEYADHTGKQRLAMGKQVVQHVGLESSRGNNFVNGQSTFAFWFEEYDSRRLEREHDELLRMGFD</sequence>
<reference evidence="2 3" key="1">
    <citation type="submission" date="2016-04" db="EMBL/GenBank/DDBJ databases">
        <title>A degradative enzymes factory behind the ericoid mycorrhizal symbiosis.</title>
        <authorList>
            <consortium name="DOE Joint Genome Institute"/>
            <person name="Martino E."/>
            <person name="Morin E."/>
            <person name="Grelet G."/>
            <person name="Kuo A."/>
            <person name="Kohler A."/>
            <person name="Daghino S."/>
            <person name="Barry K."/>
            <person name="Choi C."/>
            <person name="Cichocki N."/>
            <person name="Clum A."/>
            <person name="Copeland A."/>
            <person name="Hainaut M."/>
            <person name="Haridas S."/>
            <person name="Labutti K."/>
            <person name="Lindquist E."/>
            <person name="Lipzen A."/>
            <person name="Khouja H.-R."/>
            <person name="Murat C."/>
            <person name="Ohm R."/>
            <person name="Olson A."/>
            <person name="Spatafora J."/>
            <person name="Veneault-Fourrey C."/>
            <person name="Henrissat B."/>
            <person name="Grigoriev I."/>
            <person name="Martin F."/>
            <person name="Perotto S."/>
        </authorList>
    </citation>
    <scope>NUCLEOTIDE SEQUENCE [LARGE SCALE GENOMIC DNA]</scope>
    <source>
        <strain evidence="2 3">E</strain>
    </source>
</reference>
<dbReference type="RefSeq" id="XP_024743953.1">
    <property type="nucleotide sequence ID" value="XM_024885550.1"/>
</dbReference>
<dbReference type="InParanoid" id="A0A2J6TVK0"/>
<evidence type="ECO:0000256" key="1">
    <source>
        <dbReference type="SAM" id="Phobius"/>
    </source>
</evidence>